<keyword evidence="5" id="KW-1185">Reference proteome</keyword>
<dbReference type="EMBL" id="BAABRR010000019">
    <property type="protein sequence ID" value="GAA5520030.1"/>
    <property type="molecule type" value="Genomic_DNA"/>
</dbReference>
<sequence length="190" mass="20585">MGHAQTVLPVFEGLTLREIGVARCDQYLKVLANRSFSRAKHVRVELRLALELAVRHVVLPRNPMAHVSPLRSPASMPNALTATEVNAVRAAVASWEMGGSCSGPRPDGQLGAIIELMLGASARVGEVLAIRRRDVDVTSTTRSIRIAGTIVSLHGEPTKRQDHPKTVKSVRTVAIPSLTAEAVRRRLARL</sequence>
<dbReference type="RefSeq" id="WP_286216079.1">
    <property type="nucleotide sequence ID" value="NZ_AP027736.1"/>
</dbReference>
<reference evidence="4 5" key="1">
    <citation type="submission" date="2024-02" db="EMBL/GenBank/DDBJ databases">
        <title>Lysinimicrobium sediminis NBRC 112286.</title>
        <authorList>
            <person name="Ichikawa N."/>
            <person name="Katano-Makiyama Y."/>
            <person name="Hidaka K."/>
        </authorList>
    </citation>
    <scope>NUCLEOTIDE SEQUENCE [LARGE SCALE GENOMIC DNA]</scope>
    <source>
        <strain evidence="4 5">NBRC 112286</strain>
    </source>
</reference>
<gene>
    <name evidence="4" type="ORF">Lsed01_02491</name>
</gene>
<protein>
    <recommendedName>
        <fullName evidence="3">Tyr recombinase domain-containing protein</fullName>
    </recommendedName>
</protein>
<evidence type="ECO:0000313" key="4">
    <source>
        <dbReference type="EMBL" id="GAA5520030.1"/>
    </source>
</evidence>
<dbReference type="Gene3D" id="1.10.443.10">
    <property type="entry name" value="Intergrase catalytic core"/>
    <property type="match status" value="1"/>
</dbReference>
<dbReference type="PROSITE" id="PS51898">
    <property type="entry name" value="TYR_RECOMBINASE"/>
    <property type="match status" value="1"/>
</dbReference>
<dbReference type="InterPro" id="IPR013762">
    <property type="entry name" value="Integrase-like_cat_sf"/>
</dbReference>
<evidence type="ECO:0000256" key="1">
    <source>
        <dbReference type="ARBA" id="ARBA00023125"/>
    </source>
</evidence>
<keyword evidence="1" id="KW-0238">DNA-binding</keyword>
<dbReference type="InterPro" id="IPR010998">
    <property type="entry name" value="Integrase_recombinase_N"/>
</dbReference>
<name>A0ABP9WJL4_9MICO</name>
<dbReference type="InterPro" id="IPR011010">
    <property type="entry name" value="DNA_brk_join_enz"/>
</dbReference>
<evidence type="ECO:0000256" key="2">
    <source>
        <dbReference type="ARBA" id="ARBA00023172"/>
    </source>
</evidence>
<dbReference type="SUPFAM" id="SSF56349">
    <property type="entry name" value="DNA breaking-rejoining enzymes"/>
    <property type="match status" value="1"/>
</dbReference>
<proteinExistence type="predicted"/>
<organism evidence="4 5">
    <name type="scientific">Demequina sediminis</name>
    <dbReference type="NCBI Taxonomy" id="1930058"/>
    <lineage>
        <taxon>Bacteria</taxon>
        <taxon>Bacillati</taxon>
        <taxon>Actinomycetota</taxon>
        <taxon>Actinomycetes</taxon>
        <taxon>Micrococcales</taxon>
        <taxon>Demequinaceae</taxon>
        <taxon>Demequina</taxon>
    </lineage>
</organism>
<dbReference type="Proteomes" id="UP001426770">
    <property type="component" value="Unassembled WGS sequence"/>
</dbReference>
<dbReference type="Gene3D" id="1.10.150.130">
    <property type="match status" value="1"/>
</dbReference>
<dbReference type="InterPro" id="IPR002104">
    <property type="entry name" value="Integrase_catalytic"/>
</dbReference>
<keyword evidence="2" id="KW-0233">DNA recombination</keyword>
<evidence type="ECO:0000259" key="3">
    <source>
        <dbReference type="PROSITE" id="PS51898"/>
    </source>
</evidence>
<comment type="caution">
    <text evidence="4">The sequence shown here is derived from an EMBL/GenBank/DDBJ whole genome shotgun (WGS) entry which is preliminary data.</text>
</comment>
<accession>A0ABP9WJL4</accession>
<evidence type="ECO:0000313" key="5">
    <source>
        <dbReference type="Proteomes" id="UP001426770"/>
    </source>
</evidence>
<feature type="domain" description="Tyr recombinase" evidence="3">
    <location>
        <begin position="75"/>
        <end position="190"/>
    </location>
</feature>